<dbReference type="GO" id="GO:0046872">
    <property type="term" value="F:metal ion binding"/>
    <property type="evidence" value="ECO:0007669"/>
    <property type="project" value="InterPro"/>
</dbReference>
<name>A0A382ED33_9ZZZZ</name>
<dbReference type="Pfam" id="PF16656">
    <property type="entry name" value="Pur_ac_phosph_N"/>
    <property type="match status" value="1"/>
</dbReference>
<keyword evidence="1" id="KW-0732">Signal</keyword>
<feature type="non-terminal residue" evidence="3">
    <location>
        <position position="174"/>
    </location>
</feature>
<accession>A0A382ED33</accession>
<organism evidence="3">
    <name type="scientific">marine metagenome</name>
    <dbReference type="NCBI Taxonomy" id="408172"/>
    <lineage>
        <taxon>unclassified sequences</taxon>
        <taxon>metagenomes</taxon>
        <taxon>ecological metagenomes</taxon>
    </lineage>
</organism>
<evidence type="ECO:0000259" key="2">
    <source>
        <dbReference type="Pfam" id="PF16656"/>
    </source>
</evidence>
<dbReference type="InterPro" id="IPR039331">
    <property type="entry name" value="PAPs-like"/>
</dbReference>
<gene>
    <name evidence="3" type="ORF">METZ01_LOCUS201462</name>
</gene>
<dbReference type="GO" id="GO:0003993">
    <property type="term" value="F:acid phosphatase activity"/>
    <property type="evidence" value="ECO:0007669"/>
    <property type="project" value="InterPro"/>
</dbReference>
<dbReference type="InterPro" id="IPR015914">
    <property type="entry name" value="PAPs_N"/>
</dbReference>
<reference evidence="3" key="1">
    <citation type="submission" date="2018-05" db="EMBL/GenBank/DDBJ databases">
        <authorList>
            <person name="Lanie J.A."/>
            <person name="Ng W.-L."/>
            <person name="Kazmierczak K.M."/>
            <person name="Andrzejewski T.M."/>
            <person name="Davidsen T.M."/>
            <person name="Wayne K.J."/>
            <person name="Tettelin H."/>
            <person name="Glass J.I."/>
            <person name="Rusch D."/>
            <person name="Podicherti R."/>
            <person name="Tsui H.-C.T."/>
            <person name="Winkler M.E."/>
        </authorList>
    </citation>
    <scope>NUCLEOTIDE SEQUENCE</scope>
</reference>
<evidence type="ECO:0000313" key="3">
    <source>
        <dbReference type="EMBL" id="SVB48608.1"/>
    </source>
</evidence>
<sequence>VINNITLLFSNYWFLILSLATAFSQTFNVKPYLQNATSTSIHIMWESTSGEETIVHWGESSELGFTTFGNAENSTDGHQIHDVHIENLSANTRYYYKVVTDTLESGIYDFVTPATPGNEASLRLVAMSDMQKDWSNFNKFEEIINDGIIAYFIVSDSLLLSDVLDLVLIPGDLV</sequence>
<evidence type="ECO:0000256" key="1">
    <source>
        <dbReference type="ARBA" id="ARBA00022729"/>
    </source>
</evidence>
<dbReference type="PANTHER" id="PTHR22953:SF153">
    <property type="entry name" value="PURPLE ACID PHOSPHATASE"/>
    <property type="match status" value="1"/>
</dbReference>
<dbReference type="AlphaFoldDB" id="A0A382ED33"/>
<dbReference type="Gene3D" id="2.60.40.380">
    <property type="entry name" value="Purple acid phosphatase-like, N-terminal"/>
    <property type="match status" value="1"/>
</dbReference>
<feature type="domain" description="Purple acid phosphatase N-terminal" evidence="2">
    <location>
        <begin position="29"/>
        <end position="112"/>
    </location>
</feature>
<dbReference type="EMBL" id="UINC01043909">
    <property type="protein sequence ID" value="SVB48608.1"/>
    <property type="molecule type" value="Genomic_DNA"/>
</dbReference>
<protein>
    <recommendedName>
        <fullName evidence="2">Purple acid phosphatase N-terminal domain-containing protein</fullName>
    </recommendedName>
</protein>
<dbReference type="SUPFAM" id="SSF49363">
    <property type="entry name" value="Purple acid phosphatase, N-terminal domain"/>
    <property type="match status" value="1"/>
</dbReference>
<proteinExistence type="predicted"/>
<dbReference type="PANTHER" id="PTHR22953">
    <property type="entry name" value="ACID PHOSPHATASE RELATED"/>
    <property type="match status" value="1"/>
</dbReference>
<feature type="non-terminal residue" evidence="3">
    <location>
        <position position="1"/>
    </location>
</feature>
<dbReference type="InterPro" id="IPR008963">
    <property type="entry name" value="Purple_acid_Pase-like_N"/>
</dbReference>